<dbReference type="InterPro" id="IPR021730">
    <property type="entry name" value="YdbH"/>
</dbReference>
<keyword evidence="2" id="KW-1185">Reference proteome</keyword>
<dbReference type="Pfam" id="PF11739">
    <property type="entry name" value="YdbH-like"/>
    <property type="match status" value="1"/>
</dbReference>
<evidence type="ECO:0008006" key="3">
    <source>
        <dbReference type="Google" id="ProtNLM"/>
    </source>
</evidence>
<name>A0ABN5AQ76_9GAMM</name>
<reference evidence="1 2" key="1">
    <citation type="submission" date="2017-06" db="EMBL/GenBank/DDBJ databases">
        <title>Complete genome sequence of Idiomarina piscisalsi strain 10PY1A isolated from soil of Soudi Arabia.</title>
        <authorList>
            <person name="Kim M.-C."/>
            <person name="Jung B.K."/>
            <person name="Budiyanto F."/>
            <person name="Nzila A."/>
            <person name="Shin J.-H."/>
        </authorList>
    </citation>
    <scope>NUCLEOTIDE SEQUENCE [LARGE SCALE GENOMIC DNA]</scope>
    <source>
        <strain evidence="1 2">10PY1A</strain>
    </source>
</reference>
<dbReference type="EMBL" id="CP022133">
    <property type="protein sequence ID" value="ASG65819.1"/>
    <property type="molecule type" value="Genomic_DNA"/>
</dbReference>
<organism evidence="1 2">
    <name type="scientific">Idiomarina piscisalsi</name>
    <dbReference type="NCBI Taxonomy" id="1096243"/>
    <lineage>
        <taxon>Bacteria</taxon>
        <taxon>Pseudomonadati</taxon>
        <taxon>Pseudomonadota</taxon>
        <taxon>Gammaproteobacteria</taxon>
        <taxon>Alteromonadales</taxon>
        <taxon>Idiomarinaceae</taxon>
        <taxon>Idiomarina</taxon>
    </lineage>
</organism>
<protein>
    <recommendedName>
        <fullName evidence="3">Dicarboxylate transport domain-containing protein</fullName>
    </recommendedName>
</protein>
<accession>A0ABN5AQ76</accession>
<dbReference type="Proteomes" id="UP000197717">
    <property type="component" value="Chromosome"/>
</dbReference>
<sequence length="169" mass="18786">MPEQIYDFSEPLRIPVVFERINLGELMRQYPTNRIAIDGEVSGIIPLLWDSQQLTVEKGYLSALAPGGHLKVDSSALRSAVGSNPSLKTLASVLEDFYYQELSSVVGYDENGELTLELQLNGYNPAVENGRKVKLNVTLEEDLPALIKGIQLSNSVSDVIRKRIQQRVN</sequence>
<proteinExistence type="predicted"/>
<evidence type="ECO:0000313" key="2">
    <source>
        <dbReference type="Proteomes" id="UP000197717"/>
    </source>
</evidence>
<evidence type="ECO:0000313" key="1">
    <source>
        <dbReference type="EMBL" id="ASG65819.1"/>
    </source>
</evidence>
<gene>
    <name evidence="1" type="ORF">CEW91_06550</name>
</gene>